<organism evidence="3 4">
    <name type="scientific">Coffea arabica</name>
    <name type="common">Arabian coffee</name>
    <dbReference type="NCBI Taxonomy" id="13443"/>
    <lineage>
        <taxon>Eukaryota</taxon>
        <taxon>Viridiplantae</taxon>
        <taxon>Streptophyta</taxon>
        <taxon>Embryophyta</taxon>
        <taxon>Tracheophyta</taxon>
        <taxon>Spermatophyta</taxon>
        <taxon>Magnoliopsida</taxon>
        <taxon>eudicotyledons</taxon>
        <taxon>Gunneridae</taxon>
        <taxon>Pentapetalae</taxon>
        <taxon>asterids</taxon>
        <taxon>lamiids</taxon>
        <taxon>Gentianales</taxon>
        <taxon>Rubiaceae</taxon>
        <taxon>Ixoroideae</taxon>
        <taxon>Gardenieae complex</taxon>
        <taxon>Bertiereae - Coffeeae clade</taxon>
        <taxon>Coffeeae</taxon>
        <taxon>Coffea</taxon>
    </lineage>
</organism>
<dbReference type="PANTHER" id="PTHR23155:SF1185">
    <property type="entry name" value="DISEASE RESISTANCE RPP8-LIKE PROTEIN 3-RELATED"/>
    <property type="match status" value="1"/>
</dbReference>
<evidence type="ECO:0000313" key="4">
    <source>
        <dbReference type="RefSeq" id="XP_027081767.1"/>
    </source>
</evidence>
<dbReference type="Gene3D" id="3.80.10.10">
    <property type="entry name" value="Ribonuclease Inhibitor"/>
    <property type="match status" value="1"/>
</dbReference>
<gene>
    <name evidence="4" type="primary">LOC113704219</name>
</gene>
<reference evidence="3" key="1">
    <citation type="journal article" date="2025" name="Foods">
        <title>Unveiling the Microbial Signatures of Arabica Coffee Cherries: Insights into Ripeness Specific Diversity, Functional Traits, and Implications for Quality and Safety.</title>
        <authorList>
            <consortium name="RefSeq"/>
            <person name="Tenea G.N."/>
            <person name="Cifuentes V."/>
            <person name="Reyes P."/>
            <person name="Cevallos-Vallejos M."/>
        </authorList>
    </citation>
    <scope>NUCLEOTIDE SEQUENCE [LARGE SCALE GENOMIC DNA]</scope>
</reference>
<accession>A0A6P6TV50</accession>
<dbReference type="Proteomes" id="UP001652660">
    <property type="component" value="Chromosome 8e"/>
</dbReference>
<dbReference type="InterPro" id="IPR032675">
    <property type="entry name" value="LRR_dom_sf"/>
</dbReference>
<protein>
    <submittedName>
        <fullName evidence="4">Probable disease resistance protein RXW24L</fullName>
    </submittedName>
</protein>
<dbReference type="OrthoDB" id="1113350at2759"/>
<dbReference type="PANTHER" id="PTHR23155">
    <property type="entry name" value="DISEASE RESISTANCE PROTEIN RP"/>
    <property type="match status" value="1"/>
</dbReference>
<dbReference type="InterPro" id="IPR055414">
    <property type="entry name" value="LRR_R13L4/SHOC2-like"/>
</dbReference>
<keyword evidence="1" id="KW-0677">Repeat</keyword>
<evidence type="ECO:0000259" key="2">
    <source>
        <dbReference type="Pfam" id="PF23598"/>
    </source>
</evidence>
<dbReference type="GeneID" id="113704219"/>
<keyword evidence="3" id="KW-1185">Reference proteome</keyword>
<reference evidence="4" key="2">
    <citation type="submission" date="2025-08" db="UniProtKB">
        <authorList>
            <consortium name="RefSeq"/>
        </authorList>
    </citation>
    <scope>IDENTIFICATION</scope>
    <source>
        <tissue evidence="4">Leaves</tissue>
    </source>
</reference>
<dbReference type="Pfam" id="PF23598">
    <property type="entry name" value="LRR_14"/>
    <property type="match status" value="1"/>
</dbReference>
<name>A0A6P6TV50_COFAR</name>
<dbReference type="AlphaFoldDB" id="A0A6P6TV50"/>
<sequence>MVQVEVTEFPTTTTIRYNSCWLHGHMRELCLMKCIEEDFLKVVDFQDKSGEVKFWDPHPIIGSNDTYRLAIHTDRDVDGDAIVTQEISEQQLRSFISINLGQGENWSAEIAWSPKIFNKFKYLHVLDFQFYSFGDNKILEVIEELIHLRFLSFCNSNMDELTLGIFNLPFLQSLDLRLDYWNVPTKVPNQNVKWKAKRLRNIFFENTDARLVDQGKFRLLGLDQLERLSNFCSETMEVRDLCKLVTLHYFSATIFGNESLSLVLSCIEENWPRIRHVEIHIKNCHFTSLQNENGASNLLRKVFMSRNLHGLSIEGGLGRGLANLGSELAIKLHWLELIRSEMVEDPLEMLEKLPNLRKLRLVGAFVGKEMVCHAMGFPNLKHLVLQGLHNLEKLRVDEGAMCNLSRLHNSH</sequence>
<dbReference type="RefSeq" id="XP_027081767.1">
    <property type="nucleotide sequence ID" value="XM_027225966.2"/>
</dbReference>
<evidence type="ECO:0000313" key="3">
    <source>
        <dbReference type="Proteomes" id="UP001652660"/>
    </source>
</evidence>
<feature type="domain" description="Disease resistance R13L4/SHOC-2-like LRR" evidence="2">
    <location>
        <begin position="117"/>
        <end position="408"/>
    </location>
</feature>
<dbReference type="InterPro" id="IPR044974">
    <property type="entry name" value="Disease_R_plants"/>
</dbReference>
<dbReference type="GO" id="GO:0098542">
    <property type="term" value="P:defense response to other organism"/>
    <property type="evidence" value="ECO:0007669"/>
    <property type="project" value="TreeGrafter"/>
</dbReference>
<dbReference type="SUPFAM" id="SSF52058">
    <property type="entry name" value="L domain-like"/>
    <property type="match status" value="1"/>
</dbReference>
<evidence type="ECO:0000256" key="1">
    <source>
        <dbReference type="ARBA" id="ARBA00022737"/>
    </source>
</evidence>
<proteinExistence type="predicted"/>